<evidence type="ECO:0000313" key="3">
    <source>
        <dbReference type="Proteomes" id="UP000886653"/>
    </source>
</evidence>
<keyword evidence="1" id="KW-1133">Transmembrane helix</keyword>
<keyword evidence="3" id="KW-1185">Reference proteome</keyword>
<dbReference type="Proteomes" id="UP000886653">
    <property type="component" value="Unassembled WGS sequence"/>
</dbReference>
<keyword evidence="1" id="KW-0472">Membrane</keyword>
<accession>A0A9P6NCQ0</accession>
<gene>
    <name evidence="2" type="ORF">CROQUDRAFT_661650</name>
</gene>
<comment type="caution">
    <text evidence="2">The sequence shown here is derived from an EMBL/GenBank/DDBJ whole genome shotgun (WGS) entry which is preliminary data.</text>
</comment>
<feature type="transmembrane region" description="Helical" evidence="1">
    <location>
        <begin position="12"/>
        <end position="29"/>
    </location>
</feature>
<keyword evidence="1" id="KW-0812">Transmembrane</keyword>
<organism evidence="2 3">
    <name type="scientific">Cronartium quercuum f. sp. fusiforme G11</name>
    <dbReference type="NCBI Taxonomy" id="708437"/>
    <lineage>
        <taxon>Eukaryota</taxon>
        <taxon>Fungi</taxon>
        <taxon>Dikarya</taxon>
        <taxon>Basidiomycota</taxon>
        <taxon>Pucciniomycotina</taxon>
        <taxon>Pucciniomycetes</taxon>
        <taxon>Pucciniales</taxon>
        <taxon>Coleosporiaceae</taxon>
        <taxon>Cronartium</taxon>
    </lineage>
</organism>
<dbReference type="EMBL" id="MU167327">
    <property type="protein sequence ID" value="KAG0143157.1"/>
    <property type="molecule type" value="Genomic_DNA"/>
</dbReference>
<sequence length="90" mass="10566">MFSHSSSLHSNYFYTCVYVLLIFVFMYLFPPSYTTCSYYLYRTLNYSPPFSNSRSDPDHSHPPITTASLHHTTTNFAYDHPFASSIHYLF</sequence>
<proteinExistence type="predicted"/>
<protein>
    <submittedName>
        <fullName evidence="2">Uncharacterized protein</fullName>
    </submittedName>
</protein>
<evidence type="ECO:0000256" key="1">
    <source>
        <dbReference type="SAM" id="Phobius"/>
    </source>
</evidence>
<evidence type="ECO:0000313" key="2">
    <source>
        <dbReference type="EMBL" id="KAG0143157.1"/>
    </source>
</evidence>
<reference evidence="2" key="1">
    <citation type="submission" date="2013-11" db="EMBL/GenBank/DDBJ databases">
        <title>Genome sequence of the fusiform rust pathogen reveals effectors for host alternation and coevolution with pine.</title>
        <authorList>
            <consortium name="DOE Joint Genome Institute"/>
            <person name="Smith K."/>
            <person name="Pendleton A."/>
            <person name="Kubisiak T."/>
            <person name="Anderson C."/>
            <person name="Salamov A."/>
            <person name="Aerts A."/>
            <person name="Riley R."/>
            <person name="Clum A."/>
            <person name="Lindquist E."/>
            <person name="Ence D."/>
            <person name="Campbell M."/>
            <person name="Kronenberg Z."/>
            <person name="Feau N."/>
            <person name="Dhillon B."/>
            <person name="Hamelin R."/>
            <person name="Burleigh J."/>
            <person name="Smith J."/>
            <person name="Yandell M."/>
            <person name="Nelson C."/>
            <person name="Grigoriev I."/>
            <person name="Davis J."/>
        </authorList>
    </citation>
    <scope>NUCLEOTIDE SEQUENCE</scope>
    <source>
        <strain evidence="2">G11</strain>
    </source>
</reference>
<name>A0A9P6NCQ0_9BASI</name>
<dbReference type="AlphaFoldDB" id="A0A9P6NCQ0"/>